<organism evidence="4 5">
    <name type="scientific">Giardia intestinalis (strain P15)</name>
    <name type="common">Giardia lamblia</name>
    <dbReference type="NCBI Taxonomy" id="658858"/>
    <lineage>
        <taxon>Eukaryota</taxon>
        <taxon>Metamonada</taxon>
        <taxon>Diplomonadida</taxon>
        <taxon>Hexamitidae</taxon>
        <taxon>Giardiinae</taxon>
        <taxon>Giardia</taxon>
    </lineage>
</organism>
<feature type="domain" description="EGF-like" evidence="3">
    <location>
        <begin position="538"/>
        <end position="574"/>
    </location>
</feature>
<dbReference type="SMART" id="SM00181">
    <property type="entry name" value="EGF"/>
    <property type="match status" value="8"/>
</dbReference>
<keyword evidence="2" id="KW-0732">Signal</keyword>
<dbReference type="VEuPathDB" id="GiardiaDB:GLP15_2649"/>
<evidence type="ECO:0000313" key="5">
    <source>
        <dbReference type="Proteomes" id="UP000008974"/>
    </source>
</evidence>
<dbReference type="InterPro" id="IPR005127">
    <property type="entry name" value="Giardia_VSP"/>
</dbReference>
<evidence type="ECO:0000256" key="2">
    <source>
        <dbReference type="SAM" id="SignalP"/>
    </source>
</evidence>
<dbReference type="InterPro" id="IPR009030">
    <property type="entry name" value="Growth_fac_rcpt_cys_sf"/>
</dbReference>
<sequence>MMQILLPLTVACLLVGVFSEEASIYRNGFGYSCKDKAPKCLPNKCVVDVTSQSLCTECESGYVPINGKCVPAADETVSKAGCAGSSQGGWCTKCGDDHFLFYGGCYNSSLEWTKIICERAEKGLCTKCANKGYRLTLVFTNPNTKAPERCILCGDTVGFGGYSGVYGCLFCSPPRTKQGIVATCYGCSDYEDACVYDYRCKRITEGTYTGRCIYCPNTHLWSFFACYARDTPVGASICLPKDTMEVSGQVLCSRCANPSEVPVNGLCTPVVELKGLCVKDPKEGKCTSCRDRTGGQTFLFYGGCYSLHGNSHQVGPQLCQKAQDNVCIACNSSIKEVFTKDSRCWRCGDTANGGIAGCQRCEMKGDALQCLECRDLYLSLDKKSCLAGCPRGQRGVRDPSSSVHSCTCDDGFYLKDGGCVKCAAENCAECDEARCSKCRYGYTLSDSRCAETKCKDPNCDTCESRDVCTRCAGDHSLDQNGLCVKDCLGSASYYKAIVGDVSRCVACTLDGCAVCESADRCKTCRDGFYLESQERCKPCSSACATCSGPEAGDCTSCPAKRRLQYSDDSKGSCVPQCVKDGSCAECGLTIDGTSYCSQCVKSTEYPRNGVCAPTSSRATGITCTNAFGGQCIVCGSSSFRLNGGCYTSKLLPGKTVCSGERDGWCENVTAGYGMTYNGMLLTCPKNCAVCSGGICSVCNNGFYPEKGMCNACPEGCATCPHGKACFDCLAGYYFSGSMCKACHKAVPKCSLCTVPEGATQPVCLEYGHVSRLSAGAISGITISVVLVVGAVTAILVWLLVFRKKN</sequence>
<dbReference type="SMART" id="SM00261">
    <property type="entry name" value="FU"/>
    <property type="match status" value="6"/>
</dbReference>
<dbReference type="OrthoDB" id="10257656at2759"/>
<feature type="domain" description="EGF-like" evidence="3">
    <location>
        <begin position="421"/>
        <end position="450"/>
    </location>
</feature>
<dbReference type="OMA" id="CAKTNET"/>
<reference evidence="4 5" key="1">
    <citation type="journal article" date="2010" name="BMC Genomics">
        <title>Genome analysis and comparative genomics of a Giardia intestinalis assemblage E isolate.</title>
        <authorList>
            <person name="Jerlstrom-Hultqvist J."/>
            <person name="Franzen O."/>
            <person name="Ankarklev J."/>
            <person name="Xu F."/>
            <person name="Nohynkova E."/>
            <person name="Andersson J.O."/>
            <person name="Svard S.G."/>
            <person name="Andersson B."/>
        </authorList>
    </citation>
    <scope>NUCLEOTIDE SEQUENCE [LARGE SCALE GENOMIC DNA]</scope>
    <source>
        <strain evidence="4 5">P15</strain>
    </source>
</reference>
<feature type="chain" id="PRO_5003145112" evidence="2">
    <location>
        <begin position="20"/>
        <end position="805"/>
    </location>
</feature>
<gene>
    <name evidence="4" type="ORF">GLP15_2649</name>
</gene>
<feature type="domain" description="EGF-like" evidence="3">
    <location>
        <begin position="32"/>
        <end position="70"/>
    </location>
</feature>
<dbReference type="Pfam" id="PF03302">
    <property type="entry name" value="VSP"/>
    <property type="match status" value="1"/>
</dbReference>
<keyword evidence="1" id="KW-0472">Membrane</keyword>
<evidence type="ECO:0000313" key="4">
    <source>
        <dbReference type="EMBL" id="EFO61469.1"/>
    </source>
</evidence>
<dbReference type="Gene3D" id="2.10.220.10">
    <property type="entry name" value="Hormone Receptor, Insulin-like Growth Factor Receptor 1, Chain A, domain 2"/>
    <property type="match status" value="2"/>
</dbReference>
<dbReference type="PANTHER" id="PTHR23275">
    <property type="entry name" value="CABRIOLET.-RELATED"/>
    <property type="match status" value="1"/>
</dbReference>
<dbReference type="PANTHER" id="PTHR23275:SF100">
    <property type="entry name" value="EGF-LIKE DOMAIN-CONTAINING PROTEIN"/>
    <property type="match status" value="1"/>
</dbReference>
<feature type="domain" description="EGF-like" evidence="3">
    <location>
        <begin position="682"/>
        <end position="710"/>
    </location>
</feature>
<feature type="domain" description="EGF-like" evidence="3">
    <location>
        <begin position="453"/>
        <end position="484"/>
    </location>
</feature>
<keyword evidence="1" id="KW-1133">Transmembrane helix</keyword>
<feature type="domain" description="EGF-like" evidence="3">
    <location>
        <begin position="384"/>
        <end position="420"/>
    </location>
</feature>
<evidence type="ECO:0000259" key="3">
    <source>
        <dbReference type="SMART" id="SM00181"/>
    </source>
</evidence>
<feature type="transmembrane region" description="Helical" evidence="1">
    <location>
        <begin position="780"/>
        <end position="801"/>
    </location>
</feature>
<accession>E1F7X8</accession>
<proteinExistence type="predicted"/>
<dbReference type="Proteomes" id="UP000008974">
    <property type="component" value="Unassembled WGS sequence"/>
</dbReference>
<evidence type="ECO:0000256" key="1">
    <source>
        <dbReference type="SAM" id="Phobius"/>
    </source>
</evidence>
<feature type="domain" description="EGF-like" evidence="3">
    <location>
        <begin position="711"/>
        <end position="740"/>
    </location>
</feature>
<dbReference type="SUPFAM" id="SSF57184">
    <property type="entry name" value="Growth factor receptor domain"/>
    <property type="match status" value="4"/>
</dbReference>
<feature type="domain" description="EGF-like" evidence="3">
    <location>
        <begin position="506"/>
        <end position="537"/>
    </location>
</feature>
<dbReference type="EMBL" id="ACVC01000227">
    <property type="protein sequence ID" value="EFO61469.1"/>
    <property type="molecule type" value="Genomic_DNA"/>
</dbReference>
<keyword evidence="1" id="KW-0812">Transmembrane</keyword>
<dbReference type="AlphaFoldDB" id="E1F7X8"/>
<name>E1F7X8_GIAIA</name>
<dbReference type="InterPro" id="IPR000742">
    <property type="entry name" value="EGF"/>
</dbReference>
<dbReference type="InterPro" id="IPR052798">
    <property type="entry name" value="Giardia_VSA"/>
</dbReference>
<dbReference type="InterPro" id="IPR006212">
    <property type="entry name" value="Furin_repeat"/>
</dbReference>
<protein>
    <submittedName>
        <fullName evidence="4">High cysteine membrane VSP-like protein</fullName>
    </submittedName>
</protein>
<dbReference type="CDD" id="cd00064">
    <property type="entry name" value="FU"/>
    <property type="match status" value="1"/>
</dbReference>
<comment type="caution">
    <text evidence="4">The sequence shown here is derived from an EMBL/GenBank/DDBJ whole genome shotgun (WGS) entry which is preliminary data.</text>
</comment>
<feature type="signal peptide" evidence="2">
    <location>
        <begin position="1"/>
        <end position="19"/>
    </location>
</feature>